<reference evidence="2" key="1">
    <citation type="journal article" date="2019" name="Int. J. Syst. Evol. Microbiol.">
        <title>The Global Catalogue of Microorganisms (GCM) 10K type strain sequencing project: providing services to taxonomists for standard genome sequencing and annotation.</title>
        <authorList>
            <consortium name="The Broad Institute Genomics Platform"/>
            <consortium name="The Broad Institute Genome Sequencing Center for Infectious Disease"/>
            <person name="Wu L."/>
            <person name="Ma J."/>
        </authorList>
    </citation>
    <scope>NUCLEOTIDE SEQUENCE [LARGE SCALE GENOMIC DNA]</scope>
    <source>
        <strain evidence="2">CCUG 59778</strain>
    </source>
</reference>
<accession>A0ABW0EUZ8</accession>
<dbReference type="EMBL" id="JBHSKF010000019">
    <property type="protein sequence ID" value="MFC5290927.1"/>
    <property type="molecule type" value="Genomic_DNA"/>
</dbReference>
<comment type="caution">
    <text evidence="1">The sequence shown here is derived from an EMBL/GenBank/DDBJ whole genome shotgun (WGS) entry which is preliminary data.</text>
</comment>
<keyword evidence="2" id="KW-1185">Reference proteome</keyword>
<evidence type="ECO:0000313" key="1">
    <source>
        <dbReference type="EMBL" id="MFC5290927.1"/>
    </source>
</evidence>
<proteinExistence type="predicted"/>
<name>A0ABW0EUZ8_9PSEU</name>
<organism evidence="1 2">
    <name type="scientific">Actinokineospora guangxiensis</name>
    <dbReference type="NCBI Taxonomy" id="1490288"/>
    <lineage>
        <taxon>Bacteria</taxon>
        <taxon>Bacillati</taxon>
        <taxon>Actinomycetota</taxon>
        <taxon>Actinomycetes</taxon>
        <taxon>Pseudonocardiales</taxon>
        <taxon>Pseudonocardiaceae</taxon>
        <taxon>Actinokineospora</taxon>
    </lineage>
</organism>
<dbReference type="RefSeq" id="WP_378250826.1">
    <property type="nucleotide sequence ID" value="NZ_JBHSKF010000019.1"/>
</dbReference>
<dbReference type="Proteomes" id="UP001596157">
    <property type="component" value="Unassembled WGS sequence"/>
</dbReference>
<gene>
    <name evidence="1" type="ORF">ACFPM7_28085</name>
</gene>
<sequence length="351" mass="39529">MPANDLFADLHDDQLVLLRAIYQASNDGCSAQWRSVKRRFRRISDADPVVVRKSLPSVGSRGAGLPSYSAVMFDHSNHADDCEMRLTIAAGLHLAEYRSTANGVMRMIAYLAKQVADAHGDEPIMVTRGEVARGMDLALRQLPTYSLLRTEPYCLASPYHLPADDGDWTLQLNDDGLYEYRDVSTIAEYVTKVVERIERDVAFYFPSASPEPPRDTSPQITGSPYVDAHLLDELARLSSTEWQVKKLGELLRELNVAHSAGLVNACLMLSRAVLDHVPPLFGKERFTQVSHNMPWEKNDKKYMQKLEEVRLFADDCLHRKADQGYQPVTFEDLPKPAYMNALVRMAIKCNS</sequence>
<evidence type="ECO:0000313" key="2">
    <source>
        <dbReference type="Proteomes" id="UP001596157"/>
    </source>
</evidence>
<protein>
    <submittedName>
        <fullName evidence="1">Uncharacterized protein</fullName>
    </submittedName>
</protein>